<evidence type="ECO:0000256" key="1">
    <source>
        <dbReference type="SAM" id="MobiDB-lite"/>
    </source>
</evidence>
<proteinExistence type="predicted"/>
<protein>
    <recommendedName>
        <fullName evidence="5">DUF4440 domain-containing protein</fullName>
    </recommendedName>
</protein>
<keyword evidence="4" id="KW-1185">Reference proteome</keyword>
<feature type="signal peptide" evidence="2">
    <location>
        <begin position="1"/>
        <end position="22"/>
    </location>
</feature>
<dbReference type="Proteomes" id="UP000007383">
    <property type="component" value="Chromosome"/>
</dbReference>
<dbReference type="STRING" id="889378.Spiaf_0833"/>
<sequence>MKTVKILSPAMLIITLLLLGCATEPVESELEPEPADLPTAVDEPAVEPSANGDFEVTEELYEQTFEEVERVISRLNEIISVGDYEAWLEYLTPEYIEAITAPENLAELNASPLLQRNNIIVEDLQDYFEYVVVPSRANLRLDDLEFIDDNTVQAIMIVRDRRAILYLLRRLNGDWRISV</sequence>
<feature type="chain" id="PRO_5003623018" description="DUF4440 domain-containing protein" evidence="2">
    <location>
        <begin position="23"/>
        <end position="179"/>
    </location>
</feature>
<evidence type="ECO:0000313" key="4">
    <source>
        <dbReference type="Proteomes" id="UP000007383"/>
    </source>
</evidence>
<dbReference type="AlphaFoldDB" id="H9UHD3"/>
<gene>
    <name evidence="3" type="ordered locus">Spiaf_0833</name>
</gene>
<dbReference type="HOGENOM" id="CLU_118622_0_0_12"/>
<dbReference type="KEGG" id="sfc:Spiaf_0833"/>
<keyword evidence="2" id="KW-0732">Signal</keyword>
<evidence type="ECO:0000313" key="3">
    <source>
        <dbReference type="EMBL" id="AFG36926.1"/>
    </source>
</evidence>
<dbReference type="PROSITE" id="PS51257">
    <property type="entry name" value="PROKAR_LIPOPROTEIN"/>
    <property type="match status" value="1"/>
</dbReference>
<dbReference type="EMBL" id="CP003282">
    <property type="protein sequence ID" value="AFG36926.1"/>
    <property type="molecule type" value="Genomic_DNA"/>
</dbReference>
<evidence type="ECO:0008006" key="5">
    <source>
        <dbReference type="Google" id="ProtNLM"/>
    </source>
</evidence>
<dbReference type="PATRIC" id="fig|889378.3.peg.836"/>
<reference evidence="4" key="1">
    <citation type="journal article" date="2013" name="Stand. Genomic Sci.">
        <title>Complete genome sequence of the halophilic bacterium Spirochaeta africana type strain (Z-7692(T)) from the alkaline Lake Magadi in the East African Rift.</title>
        <authorList>
            <person name="Liolos K."/>
            <person name="Abt B."/>
            <person name="Scheuner C."/>
            <person name="Teshima H."/>
            <person name="Held B."/>
            <person name="Lapidus A."/>
            <person name="Nolan M."/>
            <person name="Lucas S."/>
            <person name="Deshpande S."/>
            <person name="Cheng J.F."/>
            <person name="Tapia R."/>
            <person name="Goodwin L.A."/>
            <person name="Pitluck S."/>
            <person name="Pagani I."/>
            <person name="Ivanova N."/>
            <person name="Mavromatis K."/>
            <person name="Mikhailova N."/>
            <person name="Huntemann M."/>
            <person name="Pati A."/>
            <person name="Chen A."/>
            <person name="Palaniappan K."/>
            <person name="Land M."/>
            <person name="Rohde M."/>
            <person name="Tindall B.J."/>
            <person name="Detter J.C."/>
            <person name="Goker M."/>
            <person name="Bristow J."/>
            <person name="Eisen J.A."/>
            <person name="Markowitz V."/>
            <person name="Hugenholtz P."/>
            <person name="Woyke T."/>
            <person name="Klenk H.P."/>
            <person name="Kyrpides N.C."/>
        </authorList>
    </citation>
    <scope>NUCLEOTIDE SEQUENCE</scope>
    <source>
        <strain evidence="4">ATCC 700263 / DSM 8902 / Z-7692</strain>
    </source>
</reference>
<dbReference type="OrthoDB" id="359246at2"/>
<dbReference type="eggNOG" id="ENOG503437Z">
    <property type="taxonomic scope" value="Bacteria"/>
</dbReference>
<dbReference type="RefSeq" id="WP_014454923.1">
    <property type="nucleotide sequence ID" value="NC_017098.1"/>
</dbReference>
<feature type="region of interest" description="Disordered" evidence="1">
    <location>
        <begin position="29"/>
        <end position="49"/>
    </location>
</feature>
<evidence type="ECO:0000256" key="2">
    <source>
        <dbReference type="SAM" id="SignalP"/>
    </source>
</evidence>
<accession>H9UHD3</accession>
<organism evidence="3 4">
    <name type="scientific">Spirochaeta africana (strain ATCC 700263 / DSM 8902 / Z-7692)</name>
    <dbReference type="NCBI Taxonomy" id="889378"/>
    <lineage>
        <taxon>Bacteria</taxon>
        <taxon>Pseudomonadati</taxon>
        <taxon>Spirochaetota</taxon>
        <taxon>Spirochaetia</taxon>
        <taxon>Spirochaetales</taxon>
        <taxon>Spirochaetaceae</taxon>
        <taxon>Spirochaeta</taxon>
    </lineage>
</organism>
<name>H9UHD3_SPIAZ</name>